<dbReference type="EMBL" id="CM056809">
    <property type="protein sequence ID" value="KAJ8650924.1"/>
    <property type="molecule type" value="Genomic_DNA"/>
</dbReference>
<reference evidence="1 2" key="1">
    <citation type="journal article" date="2022" name="Hortic Res">
        <title>A haplotype resolved chromosomal level avocado genome allows analysis of novel avocado genes.</title>
        <authorList>
            <person name="Nath O."/>
            <person name="Fletcher S.J."/>
            <person name="Hayward A."/>
            <person name="Shaw L.M."/>
            <person name="Masouleh A.K."/>
            <person name="Furtado A."/>
            <person name="Henry R.J."/>
            <person name="Mitter N."/>
        </authorList>
    </citation>
    <scope>NUCLEOTIDE SEQUENCE [LARGE SCALE GENOMIC DNA]</scope>
    <source>
        <strain evidence="2">cv. Hass</strain>
    </source>
</reference>
<sequence length="158" mass="17661">MASQDSQPFHWHYGELNDKNFQLHGRGLLLLIILFSICLVFTLICLYAKWMCRYRQLAESGTGPPQLHLPSRAQSAGLDPLAINGLPIHLHHSSAAGEVQCCICLSSFQEGEKVKVLPDCNHSFHPECVDMWLSNRSSCPLCRASLHTCKVEPAHELV</sequence>
<comment type="caution">
    <text evidence="1">The sequence shown here is derived from an EMBL/GenBank/DDBJ whole genome shotgun (WGS) entry which is preliminary data.</text>
</comment>
<proteinExistence type="predicted"/>
<evidence type="ECO:0000313" key="2">
    <source>
        <dbReference type="Proteomes" id="UP001234297"/>
    </source>
</evidence>
<dbReference type="Proteomes" id="UP001234297">
    <property type="component" value="Chromosome 1"/>
</dbReference>
<gene>
    <name evidence="1" type="ORF">MRB53_003947</name>
</gene>
<name>A0ACC2N0I9_PERAE</name>
<protein>
    <submittedName>
        <fullName evidence="1">Uncharacterized protein</fullName>
    </submittedName>
</protein>
<accession>A0ACC2N0I9</accession>
<organism evidence="1 2">
    <name type="scientific">Persea americana</name>
    <name type="common">Avocado</name>
    <dbReference type="NCBI Taxonomy" id="3435"/>
    <lineage>
        <taxon>Eukaryota</taxon>
        <taxon>Viridiplantae</taxon>
        <taxon>Streptophyta</taxon>
        <taxon>Embryophyta</taxon>
        <taxon>Tracheophyta</taxon>
        <taxon>Spermatophyta</taxon>
        <taxon>Magnoliopsida</taxon>
        <taxon>Magnoliidae</taxon>
        <taxon>Laurales</taxon>
        <taxon>Lauraceae</taxon>
        <taxon>Persea</taxon>
    </lineage>
</organism>
<keyword evidence="2" id="KW-1185">Reference proteome</keyword>
<evidence type="ECO:0000313" key="1">
    <source>
        <dbReference type="EMBL" id="KAJ8650924.1"/>
    </source>
</evidence>